<keyword evidence="4 5" id="KW-0472">Membrane</keyword>
<dbReference type="Gene3D" id="1.20.1070.10">
    <property type="entry name" value="Rhodopsin 7-helix transmembrane proteins"/>
    <property type="match status" value="1"/>
</dbReference>
<dbReference type="PANTHER" id="PTHR47767">
    <property type="entry name" value="ADHESION G PROTEIN-COUPLED RECEPTOR G7"/>
    <property type="match status" value="1"/>
</dbReference>
<feature type="transmembrane region" description="Helical" evidence="5">
    <location>
        <begin position="78"/>
        <end position="97"/>
    </location>
</feature>
<dbReference type="EMBL" id="OX597815">
    <property type="protein sequence ID" value="CAI9718374.1"/>
    <property type="molecule type" value="Genomic_DNA"/>
</dbReference>
<dbReference type="InterPro" id="IPR000832">
    <property type="entry name" value="GPCR_2_secretin-like"/>
</dbReference>
<evidence type="ECO:0000256" key="2">
    <source>
        <dbReference type="ARBA" id="ARBA00022692"/>
    </source>
</evidence>
<feature type="domain" description="G-protein coupled receptors family 2 profile 2" evidence="6">
    <location>
        <begin position="1"/>
        <end position="129"/>
    </location>
</feature>
<feature type="transmembrane region" description="Helical" evidence="5">
    <location>
        <begin position="109"/>
        <end position="127"/>
    </location>
</feature>
<dbReference type="GO" id="GO:0016020">
    <property type="term" value="C:membrane"/>
    <property type="evidence" value="ECO:0007669"/>
    <property type="project" value="UniProtKB-SubCell"/>
</dbReference>
<evidence type="ECO:0000256" key="4">
    <source>
        <dbReference type="ARBA" id="ARBA00023136"/>
    </source>
</evidence>
<dbReference type="PROSITE" id="PS50261">
    <property type="entry name" value="G_PROTEIN_RECEP_F2_4"/>
    <property type="match status" value="1"/>
</dbReference>
<feature type="transmembrane region" description="Helical" evidence="5">
    <location>
        <begin position="39"/>
        <end position="57"/>
    </location>
</feature>
<dbReference type="InterPro" id="IPR053066">
    <property type="entry name" value="ADGR_G7"/>
</dbReference>
<evidence type="ECO:0000256" key="1">
    <source>
        <dbReference type="ARBA" id="ARBA00004141"/>
    </source>
</evidence>
<reference evidence="7" key="1">
    <citation type="submission" date="2023-08" db="EMBL/GenBank/DDBJ databases">
        <authorList>
            <person name="Alioto T."/>
            <person name="Alioto T."/>
            <person name="Gomez Garrido J."/>
        </authorList>
    </citation>
    <scope>NUCLEOTIDE SEQUENCE</scope>
</reference>
<sequence length="183" mass="21456">MIVSSILAWGLPAVITLAVNYTNNYISVAQVCWLSKTSFYITFLTPVLIVCIFQIIFSFRTHKNKFEAEENRTNFCRFICLFYLLFLFRLSWLLAFLAFDESAEVFDKLFGIFNILQSLLIFIFYCIDYKYIRNLICQHACNREEGRELPPRLEQLGTTRQSTSPSNEVLLDLSSYEDVTFLR</sequence>
<keyword evidence="8" id="KW-1185">Reference proteome</keyword>
<dbReference type="Proteomes" id="UP001162480">
    <property type="component" value="Chromosome 2"/>
</dbReference>
<evidence type="ECO:0000313" key="7">
    <source>
        <dbReference type="EMBL" id="CAI9718374.1"/>
    </source>
</evidence>
<dbReference type="InterPro" id="IPR017981">
    <property type="entry name" value="GPCR_2-like_7TM"/>
</dbReference>
<evidence type="ECO:0000313" key="8">
    <source>
        <dbReference type="Proteomes" id="UP001162480"/>
    </source>
</evidence>
<evidence type="ECO:0000256" key="3">
    <source>
        <dbReference type="ARBA" id="ARBA00022989"/>
    </source>
</evidence>
<dbReference type="Pfam" id="PF00002">
    <property type="entry name" value="7tm_2"/>
    <property type="match status" value="1"/>
</dbReference>
<proteinExistence type="predicted"/>
<organism evidence="7 8">
    <name type="scientific">Octopus vulgaris</name>
    <name type="common">Common octopus</name>
    <dbReference type="NCBI Taxonomy" id="6645"/>
    <lineage>
        <taxon>Eukaryota</taxon>
        <taxon>Metazoa</taxon>
        <taxon>Spiralia</taxon>
        <taxon>Lophotrochozoa</taxon>
        <taxon>Mollusca</taxon>
        <taxon>Cephalopoda</taxon>
        <taxon>Coleoidea</taxon>
        <taxon>Octopodiformes</taxon>
        <taxon>Octopoda</taxon>
        <taxon>Incirrata</taxon>
        <taxon>Octopodidae</taxon>
        <taxon>Octopus</taxon>
    </lineage>
</organism>
<name>A0AA36ALU6_OCTVU</name>
<comment type="subcellular location">
    <subcellularLocation>
        <location evidence="1">Membrane</location>
        <topology evidence="1">Multi-pass membrane protein</topology>
    </subcellularLocation>
</comment>
<keyword evidence="3 5" id="KW-1133">Transmembrane helix</keyword>
<protein>
    <submittedName>
        <fullName evidence="7">G-protein coupled receptor 126-like</fullName>
    </submittedName>
</protein>
<gene>
    <name evidence="7" type="ORF">OCTVUL_1B018466</name>
</gene>
<dbReference type="GO" id="GO:0007166">
    <property type="term" value="P:cell surface receptor signaling pathway"/>
    <property type="evidence" value="ECO:0007669"/>
    <property type="project" value="InterPro"/>
</dbReference>
<evidence type="ECO:0000256" key="5">
    <source>
        <dbReference type="SAM" id="Phobius"/>
    </source>
</evidence>
<accession>A0AA36ALU6</accession>
<dbReference type="GO" id="GO:0004930">
    <property type="term" value="F:G protein-coupled receptor activity"/>
    <property type="evidence" value="ECO:0007669"/>
    <property type="project" value="InterPro"/>
</dbReference>
<dbReference type="AlphaFoldDB" id="A0AA36ALU6"/>
<evidence type="ECO:0000259" key="6">
    <source>
        <dbReference type="PROSITE" id="PS50261"/>
    </source>
</evidence>
<keyword evidence="2 5" id="KW-0812">Transmembrane</keyword>